<protein>
    <submittedName>
        <fullName evidence="1">Uncharacterized protein</fullName>
    </submittedName>
</protein>
<dbReference type="GeneID" id="4781538"/>
<evidence type="ECO:0000313" key="2">
    <source>
        <dbReference type="Proteomes" id="UP000002593"/>
    </source>
</evidence>
<dbReference type="RefSeq" id="WP_011822492.1">
    <property type="nucleotide sequence ID" value="NC_008818.1"/>
</dbReference>
<dbReference type="Proteomes" id="UP000002593">
    <property type="component" value="Chromosome"/>
</dbReference>
<proteinExistence type="predicted"/>
<dbReference type="PANTHER" id="PTHR42244">
    <property type="entry name" value="ANTITOXIN VAPB3-RELATED"/>
    <property type="match status" value="1"/>
</dbReference>
<organism evidence="1 2">
    <name type="scientific">Hyperthermus butylicus (strain DSM 5456 / JCM 9403 / PLM1-5)</name>
    <dbReference type="NCBI Taxonomy" id="415426"/>
    <lineage>
        <taxon>Archaea</taxon>
        <taxon>Thermoproteota</taxon>
        <taxon>Thermoprotei</taxon>
        <taxon>Desulfurococcales</taxon>
        <taxon>Pyrodictiaceae</taxon>
        <taxon>Hyperthermus</taxon>
    </lineage>
</organism>
<accession>A2BMG3</accession>
<dbReference type="PANTHER" id="PTHR42244:SF2">
    <property type="entry name" value="ANTITOXIN VAPB3-RELATED"/>
    <property type="match status" value="1"/>
</dbReference>
<dbReference type="EMBL" id="CP000493">
    <property type="protein sequence ID" value="ABM81174.1"/>
    <property type="molecule type" value="Genomic_DNA"/>
</dbReference>
<dbReference type="InterPro" id="IPR039709">
    <property type="entry name" value="VapB3-like"/>
</dbReference>
<name>A2BMG3_HYPBU</name>
<dbReference type="HOGENOM" id="CLU_175270_0_0_2"/>
<evidence type="ECO:0000313" key="1">
    <source>
        <dbReference type="EMBL" id="ABM81174.1"/>
    </source>
</evidence>
<dbReference type="KEGG" id="hbu:Hbut_1345"/>
<dbReference type="AlphaFoldDB" id="A2BMG3"/>
<dbReference type="eggNOG" id="arCOG02217">
    <property type="taxonomic scope" value="Archaea"/>
</dbReference>
<dbReference type="EnsemblBacteria" id="ABM81174">
    <property type="protein sequence ID" value="ABM81174"/>
    <property type="gene ID" value="Hbut_1345"/>
</dbReference>
<reference evidence="1 2" key="1">
    <citation type="journal article" date="2007" name="Archaea">
        <title>The genome of Hyperthermus butylicus: a sulfur-reducing, peptide fermenting, neutrophilic Crenarchaeote growing up to 108 degrees C.</title>
        <authorList>
            <person name="Brugger K."/>
            <person name="Chen L."/>
            <person name="Stark M."/>
            <person name="Zibat A."/>
            <person name="Redder P."/>
            <person name="Ruepp A."/>
            <person name="Awayez M."/>
            <person name="She Q."/>
            <person name="Garrett R.A."/>
            <person name="Klenk H.P."/>
        </authorList>
    </citation>
    <scope>NUCLEOTIDE SEQUENCE [LARGE SCALE GENOMIC DNA]</scope>
    <source>
        <strain evidence="2">DSM 5456 / JCM 9403 / PLM1-5</strain>
    </source>
</reference>
<keyword evidence="2" id="KW-1185">Reference proteome</keyword>
<sequence>MSTVTLSIRIRRELREKMKQFSHVDWRAEIEKFIEERIREEELRQLLDRIDRVLDTVEQGGEPAWKTIREYREIGR</sequence>
<gene>
    <name evidence="1" type="ordered locus">Hbut_1345</name>
</gene>